<gene>
    <name evidence="7" type="primary">fetB</name>
    <name evidence="7" type="ORF">FE785_10110</name>
</gene>
<feature type="transmembrane region" description="Helical" evidence="6">
    <location>
        <begin position="126"/>
        <end position="146"/>
    </location>
</feature>
<feature type="transmembrane region" description="Helical" evidence="6">
    <location>
        <begin position="221"/>
        <end position="244"/>
    </location>
</feature>
<evidence type="ECO:0000313" key="7">
    <source>
        <dbReference type="EMBL" id="QCU90953.1"/>
    </source>
</evidence>
<sequence>MISISYIDLASLSFLVFMLGVLLWMNGFSEVKQLWWSTLRMIAQLLFMGVWLSWVFYSEQIVWVLLVGLIMLIAAGYEVSKRQQYRFKKSRSLLIGLMALSMTSLTLLVGVLTLVIQPDPWYQAQYFIPLLGMLLGNSMTAIGLGLDTLTRNSKQLKEAIEAQLALGRTAKQSLHFVKQQSLHAAMIPVINMLVAAGIISLPGMMTGQILAGIDPIEAVKYQIMIMLLIATSTGLGTLIAVELAGRQIFDARQRLCLDCLINSKKGKA</sequence>
<comment type="subcellular location">
    <subcellularLocation>
        <location evidence="1">Membrane</location>
        <topology evidence="1">Multi-pass membrane protein</topology>
    </subcellularLocation>
</comment>
<dbReference type="RefSeq" id="WP_138565627.1">
    <property type="nucleotide sequence ID" value="NZ_CP040602.1"/>
</dbReference>
<keyword evidence="4 6" id="KW-1133">Transmembrane helix</keyword>
<accession>A0A4V1HI16</accession>
<evidence type="ECO:0000256" key="4">
    <source>
        <dbReference type="ARBA" id="ARBA00022989"/>
    </source>
</evidence>
<protein>
    <submittedName>
        <fullName evidence="7">Iron export ABC transporter permease subunit FetB</fullName>
    </submittedName>
</protein>
<evidence type="ECO:0000313" key="8">
    <source>
        <dbReference type="Proteomes" id="UP000304864"/>
    </source>
</evidence>
<feature type="transmembrane region" description="Helical" evidence="6">
    <location>
        <begin position="37"/>
        <end position="55"/>
    </location>
</feature>
<keyword evidence="5 6" id="KW-0472">Membrane</keyword>
<dbReference type="KEGG" id="thig:FE785_10110"/>
<dbReference type="GO" id="GO:0005886">
    <property type="term" value="C:plasma membrane"/>
    <property type="evidence" value="ECO:0007669"/>
    <property type="project" value="TreeGrafter"/>
</dbReference>
<dbReference type="Proteomes" id="UP000304864">
    <property type="component" value="Chromosome"/>
</dbReference>
<organism evidence="7 8">
    <name type="scientific">Thiomicrorhabdus sediminis</name>
    <dbReference type="NCBI Taxonomy" id="2580412"/>
    <lineage>
        <taxon>Bacteria</taxon>
        <taxon>Pseudomonadati</taxon>
        <taxon>Pseudomonadota</taxon>
        <taxon>Gammaproteobacteria</taxon>
        <taxon>Thiotrichales</taxon>
        <taxon>Piscirickettsiaceae</taxon>
        <taxon>Thiomicrorhabdus</taxon>
    </lineage>
</organism>
<evidence type="ECO:0000256" key="3">
    <source>
        <dbReference type="ARBA" id="ARBA00022692"/>
    </source>
</evidence>
<keyword evidence="3 6" id="KW-0812">Transmembrane</keyword>
<name>A0A4V1HI16_9GAMM</name>
<comment type="similarity">
    <text evidence="2">Belongs to the UPF0014 family.</text>
</comment>
<dbReference type="PANTHER" id="PTHR30028:SF0">
    <property type="entry name" value="PROTEIN ALUMINUM SENSITIVE 3"/>
    <property type="match status" value="1"/>
</dbReference>
<feature type="transmembrane region" description="Helical" evidence="6">
    <location>
        <begin position="61"/>
        <end position="80"/>
    </location>
</feature>
<proteinExistence type="inferred from homology"/>
<evidence type="ECO:0000256" key="6">
    <source>
        <dbReference type="SAM" id="Phobius"/>
    </source>
</evidence>
<feature type="transmembrane region" description="Helical" evidence="6">
    <location>
        <begin position="6"/>
        <end position="25"/>
    </location>
</feature>
<dbReference type="PANTHER" id="PTHR30028">
    <property type="entry name" value="UPF0014 INNER MEMBRANE PROTEIN YBBM-RELATED"/>
    <property type="match status" value="1"/>
</dbReference>
<evidence type="ECO:0000256" key="1">
    <source>
        <dbReference type="ARBA" id="ARBA00004141"/>
    </source>
</evidence>
<dbReference type="Pfam" id="PF03649">
    <property type="entry name" value="UPF0014"/>
    <property type="match status" value="1"/>
</dbReference>
<reference evidence="7 8" key="1">
    <citation type="submission" date="2019-05" db="EMBL/GenBank/DDBJ databases">
        <title>Thiomicrorhabdus sediminis sp. nov, a novel sulfur-oxidizing bacterium isolated from coastal sediment.</title>
        <authorList>
            <person name="Liu X."/>
        </authorList>
    </citation>
    <scope>NUCLEOTIDE SEQUENCE [LARGE SCALE GENOMIC DNA]</scope>
    <source>
        <strain evidence="7 8">G1</strain>
    </source>
</reference>
<evidence type="ECO:0000256" key="5">
    <source>
        <dbReference type="ARBA" id="ARBA00023136"/>
    </source>
</evidence>
<keyword evidence="8" id="KW-1185">Reference proteome</keyword>
<feature type="transmembrane region" description="Helical" evidence="6">
    <location>
        <begin position="181"/>
        <end position="201"/>
    </location>
</feature>
<dbReference type="OrthoDB" id="9791807at2"/>
<feature type="transmembrane region" description="Helical" evidence="6">
    <location>
        <begin position="92"/>
        <end position="114"/>
    </location>
</feature>
<dbReference type="InterPro" id="IPR005226">
    <property type="entry name" value="UPF0014_fam"/>
</dbReference>
<dbReference type="EMBL" id="CP040602">
    <property type="protein sequence ID" value="QCU90953.1"/>
    <property type="molecule type" value="Genomic_DNA"/>
</dbReference>
<evidence type="ECO:0000256" key="2">
    <source>
        <dbReference type="ARBA" id="ARBA00005268"/>
    </source>
</evidence>
<dbReference type="AlphaFoldDB" id="A0A4V1HI16"/>